<dbReference type="RefSeq" id="WP_367726039.1">
    <property type="nucleotide sequence ID" value="NZ_JBFOCI010000030.1"/>
</dbReference>
<reference evidence="2 3" key="1">
    <citation type="submission" date="2024-06" db="EMBL/GenBank/DDBJ databases">
        <authorList>
            <person name="Tuo L."/>
        </authorList>
    </citation>
    <scope>NUCLEOTIDE SEQUENCE [LARGE SCALE GENOMIC DNA]</scope>
    <source>
        <strain evidence="2 3">ZMM04-5</strain>
    </source>
</reference>
<name>A0ABV3R689_9HYPH</name>
<comment type="caution">
    <text evidence="2">The sequence shown here is derived from an EMBL/GenBank/DDBJ whole genome shotgun (WGS) entry which is preliminary data.</text>
</comment>
<sequence length="119" mass="13236">MNEQIGRRLFEEPMLRGAAGQPNFSGLRLNHFEETRGNEVSLDRLGATGIDRKVSTYLRHRADLAGQTFSKVKQFDGWAVVPAKELAEARKDPKLPVTSSPISGVEPNDNAYHAHVLRP</sequence>
<evidence type="ECO:0000313" key="3">
    <source>
        <dbReference type="Proteomes" id="UP001556196"/>
    </source>
</evidence>
<organism evidence="2 3">
    <name type="scientific">Mesorhizobium marinum</name>
    <dbReference type="NCBI Taxonomy" id="3228790"/>
    <lineage>
        <taxon>Bacteria</taxon>
        <taxon>Pseudomonadati</taxon>
        <taxon>Pseudomonadota</taxon>
        <taxon>Alphaproteobacteria</taxon>
        <taxon>Hyphomicrobiales</taxon>
        <taxon>Phyllobacteriaceae</taxon>
        <taxon>Mesorhizobium</taxon>
    </lineage>
</organism>
<protein>
    <submittedName>
        <fullName evidence="2">Uncharacterized protein</fullName>
    </submittedName>
</protein>
<feature type="non-terminal residue" evidence="2">
    <location>
        <position position="119"/>
    </location>
</feature>
<dbReference type="Proteomes" id="UP001556196">
    <property type="component" value="Unassembled WGS sequence"/>
</dbReference>
<proteinExistence type="predicted"/>
<accession>A0ABV3R689</accession>
<feature type="region of interest" description="Disordered" evidence="1">
    <location>
        <begin position="90"/>
        <end position="119"/>
    </location>
</feature>
<evidence type="ECO:0000313" key="2">
    <source>
        <dbReference type="EMBL" id="MEW9808798.1"/>
    </source>
</evidence>
<gene>
    <name evidence="2" type="ORF">ABUE31_22695</name>
</gene>
<evidence type="ECO:0000256" key="1">
    <source>
        <dbReference type="SAM" id="MobiDB-lite"/>
    </source>
</evidence>
<keyword evidence="3" id="KW-1185">Reference proteome</keyword>
<dbReference type="EMBL" id="JBFOCI010000030">
    <property type="protein sequence ID" value="MEW9808798.1"/>
    <property type="molecule type" value="Genomic_DNA"/>
</dbReference>